<name>A0ACC2ZTU5_9EURO</name>
<evidence type="ECO:0000313" key="1">
    <source>
        <dbReference type="EMBL" id="KAJ9651056.1"/>
    </source>
</evidence>
<dbReference type="Proteomes" id="UP001172386">
    <property type="component" value="Unassembled WGS sequence"/>
</dbReference>
<proteinExistence type="predicted"/>
<protein>
    <submittedName>
        <fullName evidence="1">Uncharacterized protein</fullName>
    </submittedName>
</protein>
<organism evidence="1 2">
    <name type="scientific">Neophaeococcomyces mojaviensis</name>
    <dbReference type="NCBI Taxonomy" id="3383035"/>
    <lineage>
        <taxon>Eukaryota</taxon>
        <taxon>Fungi</taxon>
        <taxon>Dikarya</taxon>
        <taxon>Ascomycota</taxon>
        <taxon>Pezizomycotina</taxon>
        <taxon>Eurotiomycetes</taxon>
        <taxon>Chaetothyriomycetidae</taxon>
        <taxon>Chaetothyriales</taxon>
        <taxon>Chaetothyriales incertae sedis</taxon>
        <taxon>Neophaeococcomyces</taxon>
    </lineage>
</organism>
<dbReference type="EMBL" id="JAPDRQ010000286">
    <property type="protein sequence ID" value="KAJ9651056.1"/>
    <property type="molecule type" value="Genomic_DNA"/>
</dbReference>
<reference evidence="1" key="1">
    <citation type="submission" date="2022-10" db="EMBL/GenBank/DDBJ databases">
        <title>Culturing micro-colonial fungi from biological soil crusts in the Mojave desert and describing Neophaeococcomyces mojavensis, and introducing the new genera and species Taxawa tesnikishii.</title>
        <authorList>
            <person name="Kurbessoian T."/>
            <person name="Stajich J.E."/>
        </authorList>
    </citation>
    <scope>NUCLEOTIDE SEQUENCE</scope>
    <source>
        <strain evidence="1">JES_112</strain>
    </source>
</reference>
<comment type="caution">
    <text evidence="1">The sequence shown here is derived from an EMBL/GenBank/DDBJ whole genome shotgun (WGS) entry which is preliminary data.</text>
</comment>
<sequence>MQRTQSEVHLAGQYRQPRRDQHAQGNGGALSERGHIRIQRTAVGGNHRHEWFTGTWQAHLLHACAQGLLHRSGQIARGRPGSRQGFIPQRARLQQHAAIGTGDLPVGAGEYTLEARVIRFLAQAQLSVRIHFGLRQQGQHVLLQFVVEAVTRAALEQFAQQRAGQQRDQQQADAAGQQQSPPQRALPVHGAANRQPWPRTIGAELAAHAPEQHVQRVGIWVVAALEHLFAQAIATDDLAAVMDEVAEQAELLRTERQRLAVQFEAAGVDVQLQRPAVQARAGMAMTAADQGAQAQHQLVGLERFGQVVVGAGIEASQLVVPAPARGQHQHRKAAAVAAPALDHAQSVQPGQAQVDDGRLQVLDLADFLGLAPVGNRVHHVAGLFQQGQQALSQRGIVFGQQDAHQSSSSVFSSFPLRASYRGAGQGQQQGQEPPMLKSLTLATVALLVIAPTAQAAPLGMAQVEQTLRKAGYTQIHEIERDDGLWEADVSRADGRFSEVYVDPKTGEIFDEHSSRALLTTEQVLARAQAHGLREIHSLERDGATWSLEARNARNQKVDVRLSGYDGRILHSERDGWLD</sequence>
<gene>
    <name evidence="1" type="ORF">H2198_009674</name>
</gene>
<accession>A0ACC2ZTU5</accession>
<evidence type="ECO:0000313" key="2">
    <source>
        <dbReference type="Proteomes" id="UP001172386"/>
    </source>
</evidence>
<keyword evidence="2" id="KW-1185">Reference proteome</keyword>